<dbReference type="STRING" id="488535.SAMN04487963_1086"/>
<dbReference type="Pfam" id="PF07589">
    <property type="entry name" value="PEP-CTERM"/>
    <property type="match status" value="1"/>
</dbReference>
<dbReference type="InterPro" id="IPR013424">
    <property type="entry name" value="Ice-binding_C"/>
</dbReference>
<evidence type="ECO:0000259" key="1">
    <source>
        <dbReference type="Pfam" id="PF07589"/>
    </source>
</evidence>
<accession>A0A1I4MH34</accession>
<reference evidence="3" key="1">
    <citation type="submission" date="2016-10" db="EMBL/GenBank/DDBJ databases">
        <authorList>
            <person name="Varghese N."/>
            <person name="Submissions S."/>
        </authorList>
    </citation>
    <scope>NUCLEOTIDE SEQUENCE [LARGE SCALE GENOMIC DNA]</scope>
    <source>
        <strain evidence="3">CGMCC 1.7061</strain>
    </source>
</reference>
<gene>
    <name evidence="2" type="ORF">SAMN04487963_1086</name>
</gene>
<feature type="domain" description="Ice-binding protein C-terminal" evidence="1">
    <location>
        <begin position="190"/>
        <end position="213"/>
    </location>
</feature>
<organism evidence="2 3">
    <name type="scientific">Marinobacter zhejiangensis</name>
    <dbReference type="NCBI Taxonomy" id="488535"/>
    <lineage>
        <taxon>Bacteria</taxon>
        <taxon>Pseudomonadati</taxon>
        <taxon>Pseudomonadota</taxon>
        <taxon>Gammaproteobacteria</taxon>
        <taxon>Pseudomonadales</taxon>
        <taxon>Marinobacteraceae</taxon>
        <taxon>Marinobacter</taxon>
    </lineage>
</organism>
<dbReference type="NCBIfam" id="TIGR02595">
    <property type="entry name" value="PEP_CTERM"/>
    <property type="match status" value="1"/>
</dbReference>
<evidence type="ECO:0000313" key="3">
    <source>
        <dbReference type="Proteomes" id="UP000198519"/>
    </source>
</evidence>
<dbReference type="EMBL" id="FOUE01000001">
    <property type="protein sequence ID" value="SFM02571.1"/>
    <property type="molecule type" value="Genomic_DNA"/>
</dbReference>
<evidence type="ECO:0000313" key="2">
    <source>
        <dbReference type="EMBL" id="SFM02571.1"/>
    </source>
</evidence>
<sequence>MVLSFDLLNTDGHLEVRDMKRMTNGLAAVAATVLASLFLVAQVNAAPVLCSEDTTKNHMSIDDSQVDACLASGVGNIQGDNAAQDLFLSGPAGAGYEFAGKYAIDDGGTGNTFNITYGEGTWSFDSSFWDIFSEGAIGFKFGTGNTPDEWFVYSLQDLVSSGNWELILGDGGKGGGLSHVNLYGIRGPVDVPEPGTLGLVGMGVLLLSLSQRRKKA</sequence>
<protein>
    <submittedName>
        <fullName evidence="2">PEP-CTERM protein-sorting domain-containing protein</fullName>
    </submittedName>
</protein>
<keyword evidence="3" id="KW-1185">Reference proteome</keyword>
<dbReference type="Proteomes" id="UP000198519">
    <property type="component" value="Unassembled WGS sequence"/>
</dbReference>
<dbReference type="AlphaFoldDB" id="A0A1I4MH34"/>
<proteinExistence type="predicted"/>
<name>A0A1I4MH34_9GAMM</name>